<name>A0ABQ5SMW3_9CHLO</name>
<organism evidence="1 2">
    <name type="scientific">Volvox africanus</name>
    <dbReference type="NCBI Taxonomy" id="51714"/>
    <lineage>
        <taxon>Eukaryota</taxon>
        <taxon>Viridiplantae</taxon>
        <taxon>Chlorophyta</taxon>
        <taxon>core chlorophytes</taxon>
        <taxon>Chlorophyceae</taxon>
        <taxon>CS clade</taxon>
        <taxon>Chlamydomonadales</taxon>
        <taxon>Volvocaceae</taxon>
        <taxon>Volvox</taxon>
    </lineage>
</organism>
<reference evidence="1 2" key="1">
    <citation type="journal article" date="2023" name="IScience">
        <title>Expanded male sex-determining region conserved during the evolution of homothallism in the green alga Volvox.</title>
        <authorList>
            <person name="Yamamoto K."/>
            <person name="Matsuzaki R."/>
            <person name="Mahakham W."/>
            <person name="Heman W."/>
            <person name="Sekimoto H."/>
            <person name="Kawachi M."/>
            <person name="Minakuchi Y."/>
            <person name="Toyoda A."/>
            <person name="Nozaki H."/>
        </authorList>
    </citation>
    <scope>NUCLEOTIDE SEQUENCE [LARGE SCALE GENOMIC DNA]</scope>
    <source>
        <strain evidence="1 2">NIES-4468</strain>
    </source>
</reference>
<proteinExistence type="predicted"/>
<accession>A0ABQ5SMW3</accession>
<dbReference type="EMBL" id="BSDZ01000103">
    <property type="protein sequence ID" value="GLI71260.1"/>
    <property type="molecule type" value="Genomic_DNA"/>
</dbReference>
<evidence type="ECO:0000313" key="2">
    <source>
        <dbReference type="Proteomes" id="UP001165090"/>
    </source>
</evidence>
<evidence type="ECO:0000313" key="1">
    <source>
        <dbReference type="EMBL" id="GLI71260.1"/>
    </source>
</evidence>
<sequence length="123" mass="13125">MYGSGGEAGAPAHASVCGEGSTCQTPEAEAAESSTVEVASLTDMYIYIYIYIYRILTMIKMPNLALTCESFVYQGHDHTATQQPHTHSPSGSASGFVKISARMARLGLAWLGSAHIRIPNDSL</sequence>
<keyword evidence="2" id="KW-1185">Reference proteome</keyword>
<gene>
    <name evidence="1" type="ORF">VaNZ11_016366</name>
</gene>
<protein>
    <submittedName>
        <fullName evidence="1">Uncharacterized protein</fullName>
    </submittedName>
</protein>
<dbReference type="Proteomes" id="UP001165090">
    <property type="component" value="Unassembled WGS sequence"/>
</dbReference>
<comment type="caution">
    <text evidence="1">The sequence shown here is derived from an EMBL/GenBank/DDBJ whole genome shotgun (WGS) entry which is preliminary data.</text>
</comment>